<dbReference type="GO" id="GO:0005096">
    <property type="term" value="F:GTPase activator activity"/>
    <property type="evidence" value="ECO:0007669"/>
    <property type="project" value="UniProtKB-KW"/>
</dbReference>
<keyword evidence="1" id="KW-0343">GTPase activation</keyword>
<dbReference type="PANTHER" id="PTHR24113">
    <property type="entry name" value="RAN GTPASE-ACTIVATING PROTEIN 1"/>
    <property type="match status" value="1"/>
</dbReference>
<dbReference type="VEuPathDB" id="CryptoDB:Cvel_20043"/>
<dbReference type="GO" id="GO:0048471">
    <property type="term" value="C:perinuclear region of cytoplasm"/>
    <property type="evidence" value="ECO:0007669"/>
    <property type="project" value="TreeGrafter"/>
</dbReference>
<feature type="compositionally biased region" description="Low complexity" evidence="4">
    <location>
        <begin position="159"/>
        <end position="176"/>
    </location>
</feature>
<dbReference type="EMBL" id="CDMZ01000851">
    <property type="protein sequence ID" value="CEM22679.1"/>
    <property type="molecule type" value="Genomic_DNA"/>
</dbReference>
<feature type="compositionally biased region" description="Basic and acidic residues" evidence="4">
    <location>
        <begin position="177"/>
        <end position="191"/>
    </location>
</feature>
<keyword evidence="2" id="KW-0433">Leucine-rich repeat</keyword>
<gene>
    <name evidence="5" type="ORF">Cvel_20043</name>
</gene>
<dbReference type="InterPro" id="IPR027038">
    <property type="entry name" value="RanGap"/>
</dbReference>
<evidence type="ECO:0000313" key="5">
    <source>
        <dbReference type="EMBL" id="CEM22679.1"/>
    </source>
</evidence>
<feature type="region of interest" description="Disordered" evidence="4">
    <location>
        <begin position="122"/>
        <end position="192"/>
    </location>
</feature>
<organism evidence="5">
    <name type="scientific">Chromera velia CCMP2878</name>
    <dbReference type="NCBI Taxonomy" id="1169474"/>
    <lineage>
        <taxon>Eukaryota</taxon>
        <taxon>Sar</taxon>
        <taxon>Alveolata</taxon>
        <taxon>Colpodellida</taxon>
        <taxon>Chromeraceae</taxon>
        <taxon>Chromera</taxon>
    </lineage>
</organism>
<dbReference type="Gene3D" id="3.80.10.10">
    <property type="entry name" value="Ribonuclease Inhibitor"/>
    <property type="match status" value="2"/>
</dbReference>
<dbReference type="GO" id="GO:0006913">
    <property type="term" value="P:nucleocytoplasmic transport"/>
    <property type="evidence" value="ECO:0007669"/>
    <property type="project" value="TreeGrafter"/>
</dbReference>
<keyword evidence="3" id="KW-0677">Repeat</keyword>
<evidence type="ECO:0000256" key="2">
    <source>
        <dbReference type="ARBA" id="ARBA00022614"/>
    </source>
</evidence>
<dbReference type="PhylomeDB" id="A0A0G4G352"/>
<dbReference type="AlphaFoldDB" id="A0A0G4G352"/>
<evidence type="ECO:0000256" key="1">
    <source>
        <dbReference type="ARBA" id="ARBA00022468"/>
    </source>
</evidence>
<accession>A0A0G4G352</accession>
<protein>
    <submittedName>
        <fullName evidence="5">Uncharacterized protein</fullName>
    </submittedName>
</protein>
<evidence type="ECO:0000256" key="4">
    <source>
        <dbReference type="SAM" id="MobiDB-lite"/>
    </source>
</evidence>
<dbReference type="GO" id="GO:0031267">
    <property type="term" value="F:small GTPase binding"/>
    <property type="evidence" value="ECO:0007669"/>
    <property type="project" value="TreeGrafter"/>
</dbReference>
<name>A0A0G4G352_9ALVE</name>
<feature type="compositionally biased region" description="Basic and acidic residues" evidence="4">
    <location>
        <begin position="127"/>
        <end position="137"/>
    </location>
</feature>
<reference evidence="5" key="1">
    <citation type="submission" date="2014-11" db="EMBL/GenBank/DDBJ databases">
        <authorList>
            <person name="Otto D Thomas"/>
            <person name="Naeem Raeece"/>
        </authorList>
    </citation>
    <scope>NUCLEOTIDE SEQUENCE</scope>
</reference>
<sequence>MASGRNGFGAACMCLYAIKQVPVETLQARRDALVHFVSLPCRVLPTATGPPSHFPQPVQRHPITPWMTSHPCAAPLHMTTPRTPPMVPLPMTTPRYPIPVFPYNPPVENPQQFSSTFTQTAAVKGPEAPDAHPRTHTESPPFHTHRFSPDASTGEVAVSAGASKDSLSLSAGSSQKQEQKCKELQKKKSENVDGELPCADLPLRTLVKNAKPSTEVGATAVRGPGLPLFRRFLKSLAESEGQRTAGRPRLKSLVFAGCRLERKGMRALASAFSSGLMKCLKNLNLEDTGIDREGLRVLSGALWQGSALCLRPPRCSPTPPRVPPHRLEVVCLSGNNLARGATGLGCATLFDLLLRGRVKDLRLANCGLDEVDACRIVSVLSQQPLKPSFIKRLDLEGVAFFDKTALKLSRVLTASVLPRLKSLNLKKVKFSKEAVDTLLRSLRRSPHRPPLQSLHLSLSWMSGEHARAVCGGEMTFLHLEVRERAVGVLARAADTTPGPLLLSALHIPTGIPTEAFVPLSSALGSGKLGGCLSSLAFFYTGTPSLQSCLVALQSVRVPSLSRLVFYGVILPRDELLGVVRGGSVPGLKTLSLRDCSVYLEELDGLFVAAADGKLAELAELEIDIDSIMGGWWAVGLSLFTALRESALPRLQTLSLRLDIILDDAWLESLAEALQTNPLSGLRRLVLASHSIRQGGVDAFIAALGPRTLRGLRVLHLLPRRWGTLEASFAASGRALGRALNGGALPLLQSGGLGLRKVMAQGVREVIGCGRAQVLSSTVWG</sequence>
<dbReference type="GO" id="GO:0005829">
    <property type="term" value="C:cytosol"/>
    <property type="evidence" value="ECO:0007669"/>
    <property type="project" value="TreeGrafter"/>
</dbReference>
<dbReference type="SUPFAM" id="SSF52047">
    <property type="entry name" value="RNI-like"/>
    <property type="match status" value="2"/>
</dbReference>
<dbReference type="InterPro" id="IPR032675">
    <property type="entry name" value="LRR_dom_sf"/>
</dbReference>
<dbReference type="PANTHER" id="PTHR24113:SF12">
    <property type="entry name" value="RAN GTPASE-ACTIVATING PROTEIN 1"/>
    <property type="match status" value="1"/>
</dbReference>
<proteinExistence type="predicted"/>
<dbReference type="GO" id="GO:0005634">
    <property type="term" value="C:nucleus"/>
    <property type="evidence" value="ECO:0007669"/>
    <property type="project" value="TreeGrafter"/>
</dbReference>
<evidence type="ECO:0000256" key="3">
    <source>
        <dbReference type="ARBA" id="ARBA00022737"/>
    </source>
</evidence>